<keyword evidence="1" id="KW-1133">Transmembrane helix</keyword>
<organism evidence="3 4">
    <name type="scientific">Teretinema zuelzerae</name>
    <dbReference type="NCBI Taxonomy" id="156"/>
    <lineage>
        <taxon>Bacteria</taxon>
        <taxon>Pseudomonadati</taxon>
        <taxon>Spirochaetota</taxon>
        <taxon>Spirochaetia</taxon>
        <taxon>Spirochaetales</taxon>
        <taxon>Treponemataceae</taxon>
        <taxon>Teretinema</taxon>
    </lineage>
</organism>
<keyword evidence="1" id="KW-0472">Membrane</keyword>
<feature type="domain" description="SH3b" evidence="2">
    <location>
        <begin position="385"/>
        <end position="424"/>
    </location>
</feature>
<sequence length="437" mass="48030">MEARAGKSAAKFCSGLLILGFLASFGTLHSLEVDVFVSSFELSTGQTLKIEFSVLDQEPSGLEMSWGLIPDSFVEIGARKERRGRDTVFLKEWVSRESGSFSLGPFVVSGESEDLELPPIYIVSIPDETDSPARMRWRPLDASFSVGKPSVLVLEAIHAGVLRTVDCPAPENAIISRLDEADFSGIGEEPWRIVGVWSWTPLHPGSQNAPLAVASWETSDGKSVSLISDSAIFTAARPAPDKKDERVSTEILKGFASVPTREEQIIDRGNPEDIDRLIELRRAEHESLFPAPIRKERLALEKKLSLRDSLPVPPAAWKGPAVFCSALLFFLSFCLRLIAVRRRIFIHFFHAGILVAAGLAFFAGYLYTADRRESAVALSSRLLQVPEQSSSLIDSIPPGTAVRVIASSGTWAQVETAGKIRGWITLSELAFYTRMER</sequence>
<dbReference type="Pfam" id="PF08239">
    <property type="entry name" value="SH3_3"/>
    <property type="match status" value="1"/>
</dbReference>
<keyword evidence="4" id="KW-1185">Reference proteome</keyword>
<accession>A0AAE3JI84</accession>
<evidence type="ECO:0000259" key="2">
    <source>
        <dbReference type="Pfam" id="PF08239"/>
    </source>
</evidence>
<name>A0AAE3JI84_9SPIR</name>
<dbReference type="Proteomes" id="UP001198163">
    <property type="component" value="Unassembled WGS sequence"/>
</dbReference>
<evidence type="ECO:0000313" key="4">
    <source>
        <dbReference type="Proteomes" id="UP001198163"/>
    </source>
</evidence>
<keyword evidence="1" id="KW-0812">Transmembrane</keyword>
<dbReference type="Gene3D" id="2.30.30.40">
    <property type="entry name" value="SH3 Domains"/>
    <property type="match status" value="1"/>
</dbReference>
<dbReference type="InterPro" id="IPR003646">
    <property type="entry name" value="SH3-like_bac-type"/>
</dbReference>
<protein>
    <submittedName>
        <fullName evidence="3">SH3 domain-containing protein</fullName>
    </submittedName>
</protein>
<gene>
    <name evidence="3" type="ORF">K7J14_04075</name>
</gene>
<dbReference type="EMBL" id="JAINWA010000001">
    <property type="protein sequence ID" value="MCD1653876.1"/>
    <property type="molecule type" value="Genomic_DNA"/>
</dbReference>
<evidence type="ECO:0000313" key="3">
    <source>
        <dbReference type="EMBL" id="MCD1653876.1"/>
    </source>
</evidence>
<comment type="caution">
    <text evidence="3">The sequence shown here is derived from an EMBL/GenBank/DDBJ whole genome shotgun (WGS) entry which is preliminary data.</text>
</comment>
<feature type="transmembrane region" description="Helical" evidence="1">
    <location>
        <begin position="345"/>
        <end position="367"/>
    </location>
</feature>
<reference evidence="3" key="1">
    <citation type="submission" date="2021-08" db="EMBL/GenBank/DDBJ databases">
        <title>Comparative analyses of Brucepasteria parasyntrophica and Teretinema zuelzerae.</title>
        <authorList>
            <person name="Song Y."/>
            <person name="Brune A."/>
        </authorList>
    </citation>
    <scope>NUCLEOTIDE SEQUENCE</scope>
    <source>
        <strain evidence="3">DSM 1903</strain>
    </source>
</reference>
<evidence type="ECO:0000256" key="1">
    <source>
        <dbReference type="SAM" id="Phobius"/>
    </source>
</evidence>
<proteinExistence type="predicted"/>
<dbReference type="RefSeq" id="WP_230753430.1">
    <property type="nucleotide sequence ID" value="NZ_JAINWA010000001.1"/>
</dbReference>
<feature type="transmembrane region" description="Helical" evidence="1">
    <location>
        <begin position="317"/>
        <end position="338"/>
    </location>
</feature>
<dbReference type="AlphaFoldDB" id="A0AAE3JI84"/>